<dbReference type="OrthoDB" id="1658288at2759"/>
<name>A0A9N8ZAF5_9GLOM</name>
<comment type="similarity">
    <text evidence="1">Belongs to the patatin family.</text>
</comment>
<protein>
    <submittedName>
        <fullName evidence="6">1310_t:CDS:1</fullName>
    </submittedName>
</protein>
<feature type="compositionally biased region" description="Basic and acidic residues" evidence="4">
    <location>
        <begin position="211"/>
        <end position="224"/>
    </location>
</feature>
<dbReference type="SUPFAM" id="SSF52151">
    <property type="entry name" value="FabD/lysophospholipase-like"/>
    <property type="match status" value="1"/>
</dbReference>
<feature type="region of interest" description="Disordered" evidence="4">
    <location>
        <begin position="202"/>
        <end position="224"/>
    </location>
</feature>
<keyword evidence="2 3" id="KW-0443">Lipid metabolism</keyword>
<accession>A0A9N8ZAF5</accession>
<keyword evidence="7" id="KW-1185">Reference proteome</keyword>
<dbReference type="EMBL" id="CAJVPZ010001129">
    <property type="protein sequence ID" value="CAG8485104.1"/>
    <property type="molecule type" value="Genomic_DNA"/>
</dbReference>
<proteinExistence type="inferred from homology"/>
<feature type="short sequence motif" description="GXSXG" evidence="3">
    <location>
        <begin position="124"/>
        <end position="128"/>
    </location>
</feature>
<dbReference type="Gene3D" id="3.40.1090.10">
    <property type="entry name" value="Cytosolic phospholipase A2 catalytic domain"/>
    <property type="match status" value="2"/>
</dbReference>
<dbReference type="GO" id="GO:0047372">
    <property type="term" value="F:monoacylglycerol lipase activity"/>
    <property type="evidence" value="ECO:0007669"/>
    <property type="project" value="TreeGrafter"/>
</dbReference>
<dbReference type="GO" id="GO:0046486">
    <property type="term" value="P:glycerolipid metabolic process"/>
    <property type="evidence" value="ECO:0007669"/>
    <property type="project" value="UniProtKB-ARBA"/>
</dbReference>
<organism evidence="6 7">
    <name type="scientific">Racocetra fulgida</name>
    <dbReference type="NCBI Taxonomy" id="60492"/>
    <lineage>
        <taxon>Eukaryota</taxon>
        <taxon>Fungi</taxon>
        <taxon>Fungi incertae sedis</taxon>
        <taxon>Mucoromycota</taxon>
        <taxon>Glomeromycotina</taxon>
        <taxon>Glomeromycetes</taxon>
        <taxon>Diversisporales</taxon>
        <taxon>Gigasporaceae</taxon>
        <taxon>Racocetra</taxon>
    </lineage>
</organism>
<dbReference type="Proteomes" id="UP000789396">
    <property type="component" value="Unassembled WGS sequence"/>
</dbReference>
<feature type="short sequence motif" description="GXGXXG" evidence="3">
    <location>
        <begin position="79"/>
        <end position="84"/>
    </location>
</feature>
<keyword evidence="3" id="KW-0378">Hydrolase</keyword>
<sequence>MEDTKDTKLEDTKDAKLEDTKDAKLEDTKDTKLEDKKDAKLEDTKDTKLKDMKDTKLEDKKDTELEDTRDTRFILSIDGGGFRGIIPAVILNEIEQRVTERIKNDHPDIDVDIRCADLFEIISGTSTGSILALGLSLPDKNKRPKFDANYIVDFYKEHGYDVFPDYSVVMSVDKLLPKLPNLTGTGYDMVKNLFGAMTLPLGHSSSTNAENNKDIAEKDESTDETKRSYFSRLLWGRSTNKKEKNNSGSKKRKNGAKEFRTLIKNEFIAKLRLKRKGNNKPDDTINDTTNDTINDKPDDTPEINNEVEFKTEFLAKLRINKKGKNKPDETSEIIISEETTNAKSDDIINATPEISTKHIVNEKSEDTIGFEELLDKNFKHNKLEDTVNGVIVIIPAYNISKCEYTLFTNYDPKFKDHYMKDVIRASASAPTYFPAKQIDSDYFIDGGVFSNNPTVKAYLEAKRKYPKSKFVVVSLGTGYYKEPLEHYKDCGVVQWIKPLINLLFNSELDNHDNTMKLLAHLDDTKYYRIQLNLNEEDSIMDKVSENDAKRLTELAHEAIKNPTYKVEEIVELLVDKCRKFHVFPTKTFRNKEYCTLNE</sequence>
<dbReference type="PROSITE" id="PS51635">
    <property type="entry name" value="PNPLA"/>
    <property type="match status" value="1"/>
</dbReference>
<evidence type="ECO:0000313" key="7">
    <source>
        <dbReference type="Proteomes" id="UP000789396"/>
    </source>
</evidence>
<feature type="short sequence motif" description="DGA/G" evidence="3">
    <location>
        <begin position="445"/>
        <end position="447"/>
    </location>
</feature>
<evidence type="ECO:0000313" key="6">
    <source>
        <dbReference type="EMBL" id="CAG8485104.1"/>
    </source>
</evidence>
<feature type="domain" description="PNPLA" evidence="5">
    <location>
        <begin position="75"/>
        <end position="458"/>
    </location>
</feature>
<evidence type="ECO:0000256" key="2">
    <source>
        <dbReference type="ARBA" id="ARBA00023098"/>
    </source>
</evidence>
<evidence type="ECO:0000256" key="3">
    <source>
        <dbReference type="PROSITE-ProRule" id="PRU01161"/>
    </source>
</evidence>
<feature type="region of interest" description="Disordered" evidence="4">
    <location>
        <begin position="1"/>
        <end position="29"/>
    </location>
</feature>
<dbReference type="AlphaFoldDB" id="A0A9N8ZAF5"/>
<dbReference type="PANTHER" id="PTHR32176:SF92">
    <property type="entry name" value="XYLOSE ISOMERASE"/>
    <property type="match status" value="1"/>
</dbReference>
<dbReference type="GO" id="GO:0004620">
    <property type="term" value="F:phospholipase activity"/>
    <property type="evidence" value="ECO:0007669"/>
    <property type="project" value="TreeGrafter"/>
</dbReference>
<evidence type="ECO:0000256" key="4">
    <source>
        <dbReference type="SAM" id="MobiDB-lite"/>
    </source>
</evidence>
<feature type="region of interest" description="Disordered" evidence="4">
    <location>
        <begin position="275"/>
        <end position="303"/>
    </location>
</feature>
<evidence type="ECO:0000256" key="1">
    <source>
        <dbReference type="ARBA" id="ARBA00010240"/>
    </source>
</evidence>
<reference evidence="6" key="1">
    <citation type="submission" date="2021-06" db="EMBL/GenBank/DDBJ databases">
        <authorList>
            <person name="Kallberg Y."/>
            <person name="Tangrot J."/>
            <person name="Rosling A."/>
        </authorList>
    </citation>
    <scope>NUCLEOTIDE SEQUENCE</scope>
    <source>
        <strain evidence="6">IN212</strain>
    </source>
</reference>
<feature type="active site" description="Proton acceptor" evidence="3">
    <location>
        <position position="445"/>
    </location>
</feature>
<comment type="caution">
    <text evidence="6">The sequence shown here is derived from an EMBL/GenBank/DDBJ whole genome shotgun (WGS) entry which is preliminary data.</text>
</comment>
<keyword evidence="3" id="KW-0442">Lipid degradation</keyword>
<dbReference type="GO" id="GO:0016042">
    <property type="term" value="P:lipid catabolic process"/>
    <property type="evidence" value="ECO:0007669"/>
    <property type="project" value="UniProtKB-UniRule"/>
</dbReference>
<evidence type="ECO:0000259" key="5">
    <source>
        <dbReference type="PROSITE" id="PS51635"/>
    </source>
</evidence>
<dbReference type="InterPro" id="IPR016035">
    <property type="entry name" value="Acyl_Trfase/lysoPLipase"/>
</dbReference>
<dbReference type="Pfam" id="PF01734">
    <property type="entry name" value="Patatin"/>
    <property type="match status" value="2"/>
</dbReference>
<gene>
    <name evidence="6" type="ORF">RFULGI_LOCUS1719</name>
</gene>
<feature type="active site" description="Nucleophile" evidence="3">
    <location>
        <position position="126"/>
    </location>
</feature>
<dbReference type="PANTHER" id="PTHR32176">
    <property type="entry name" value="XYLOSE ISOMERASE"/>
    <property type="match status" value="1"/>
</dbReference>
<dbReference type="InterPro" id="IPR002641">
    <property type="entry name" value="PNPLA_dom"/>
</dbReference>